<dbReference type="OrthoDB" id="280358at2"/>
<evidence type="ECO:0008006" key="3">
    <source>
        <dbReference type="Google" id="ProtNLM"/>
    </source>
</evidence>
<dbReference type="EMBL" id="CP036425">
    <property type="protein sequence ID" value="QDU33046.1"/>
    <property type="molecule type" value="Genomic_DNA"/>
</dbReference>
<keyword evidence="2" id="KW-1185">Reference proteome</keyword>
<gene>
    <name evidence="1" type="ORF">KS4_10870</name>
</gene>
<name>A0A517YS62_9BACT</name>
<protein>
    <recommendedName>
        <fullName evidence="3">DUF3168 domain-containing protein</fullName>
    </recommendedName>
</protein>
<dbReference type="RefSeq" id="WP_145075531.1">
    <property type="nucleotide sequence ID" value="NZ_CP036425.1"/>
</dbReference>
<evidence type="ECO:0000313" key="1">
    <source>
        <dbReference type="EMBL" id="QDU33046.1"/>
    </source>
</evidence>
<proteinExistence type="predicted"/>
<organism evidence="1 2">
    <name type="scientific">Poriferisphaera corsica</name>
    <dbReference type="NCBI Taxonomy" id="2528020"/>
    <lineage>
        <taxon>Bacteria</taxon>
        <taxon>Pseudomonadati</taxon>
        <taxon>Planctomycetota</taxon>
        <taxon>Phycisphaerae</taxon>
        <taxon>Phycisphaerales</taxon>
        <taxon>Phycisphaeraceae</taxon>
        <taxon>Poriferisphaera</taxon>
    </lineage>
</organism>
<dbReference type="KEGG" id="pcor:KS4_10870"/>
<dbReference type="AlphaFoldDB" id="A0A517YS62"/>
<sequence length="147" mass="16187">MSLITEIADAVAHELNTANASTFSQSFTAQRSVLPLFDLEDLKELKVTVVPKSVEINGSTRSVSQYDITVDIGIQRKLSNSSTVDAQVESLGMLVDEIAEYLRQRKLTSAAFAAWVSSTNDPVYAVEHLAEKRVFTSVLTVTYRAMK</sequence>
<dbReference type="Proteomes" id="UP000317369">
    <property type="component" value="Chromosome"/>
</dbReference>
<accession>A0A517YS62</accession>
<reference evidence="1 2" key="1">
    <citation type="submission" date="2019-02" db="EMBL/GenBank/DDBJ databases">
        <title>Deep-cultivation of Planctomycetes and their phenomic and genomic characterization uncovers novel biology.</title>
        <authorList>
            <person name="Wiegand S."/>
            <person name="Jogler M."/>
            <person name="Boedeker C."/>
            <person name="Pinto D."/>
            <person name="Vollmers J."/>
            <person name="Rivas-Marin E."/>
            <person name="Kohn T."/>
            <person name="Peeters S.H."/>
            <person name="Heuer A."/>
            <person name="Rast P."/>
            <person name="Oberbeckmann S."/>
            <person name="Bunk B."/>
            <person name="Jeske O."/>
            <person name="Meyerdierks A."/>
            <person name="Storesund J.E."/>
            <person name="Kallscheuer N."/>
            <person name="Luecker S."/>
            <person name="Lage O.M."/>
            <person name="Pohl T."/>
            <person name="Merkel B.J."/>
            <person name="Hornburger P."/>
            <person name="Mueller R.-W."/>
            <person name="Bruemmer F."/>
            <person name="Labrenz M."/>
            <person name="Spormann A.M."/>
            <person name="Op den Camp H."/>
            <person name="Overmann J."/>
            <person name="Amann R."/>
            <person name="Jetten M.S.M."/>
            <person name="Mascher T."/>
            <person name="Medema M.H."/>
            <person name="Devos D.P."/>
            <person name="Kaster A.-K."/>
            <person name="Ovreas L."/>
            <person name="Rohde M."/>
            <person name="Galperin M.Y."/>
            <person name="Jogler C."/>
        </authorList>
    </citation>
    <scope>NUCLEOTIDE SEQUENCE [LARGE SCALE GENOMIC DNA]</scope>
    <source>
        <strain evidence="1 2">KS4</strain>
    </source>
</reference>
<evidence type="ECO:0000313" key="2">
    <source>
        <dbReference type="Proteomes" id="UP000317369"/>
    </source>
</evidence>